<dbReference type="GO" id="GO:0000155">
    <property type="term" value="F:phosphorelay sensor kinase activity"/>
    <property type="evidence" value="ECO:0007669"/>
    <property type="project" value="InterPro"/>
</dbReference>
<dbReference type="SMART" id="SM00387">
    <property type="entry name" value="HATPase_c"/>
    <property type="match status" value="1"/>
</dbReference>
<dbReference type="CDD" id="cd17546">
    <property type="entry name" value="REC_hyHK_CKI1_RcsC-like"/>
    <property type="match status" value="2"/>
</dbReference>
<evidence type="ECO:0000313" key="9">
    <source>
        <dbReference type="Proteomes" id="UP000297564"/>
    </source>
</evidence>
<feature type="modified residue" description="4-aspartylphosphate" evidence="4">
    <location>
        <position position="633"/>
    </location>
</feature>
<dbReference type="SUPFAM" id="SSF55874">
    <property type="entry name" value="ATPase domain of HSP90 chaperone/DNA topoisomerase II/histidine kinase"/>
    <property type="match status" value="1"/>
</dbReference>
<dbReference type="OrthoDB" id="8573961at2"/>
<dbReference type="InterPro" id="IPR005467">
    <property type="entry name" value="His_kinase_dom"/>
</dbReference>
<name>A0A4Z0BQX4_9BURK</name>
<evidence type="ECO:0000259" key="7">
    <source>
        <dbReference type="PROSITE" id="PS50110"/>
    </source>
</evidence>
<dbReference type="Pfam" id="PF00072">
    <property type="entry name" value="Response_reg"/>
    <property type="match status" value="2"/>
</dbReference>
<feature type="transmembrane region" description="Helical" evidence="5">
    <location>
        <begin position="21"/>
        <end position="41"/>
    </location>
</feature>
<feature type="transmembrane region" description="Helical" evidence="5">
    <location>
        <begin position="107"/>
        <end position="124"/>
    </location>
</feature>
<keyword evidence="5" id="KW-0472">Membrane</keyword>
<sequence>MVLDLFRRFDAALRDCANASARTMLVASSVGAAIFIFYGVLWLYVTPVEHESLALRSVAVLLCLSVSFSAYWPRRLKPVLPWVWFAAVLYALPFYATYQLLGSDYSVLRSMLVVSMAFFVIVIFPHYVLALVNIALGVALGVLAGYLTIPNFTSLHHEIVKSVHLQAMVYSVTAGLLFTRSNLKGILARQRIDTLKDLAGSIAHELRNPLGQLRHQLERINRNLPRPVLDGQDVIMTAQELDTVYKELAQGRAAIERGLQMIAMTLDEIHAKPLDTSDLRYLSAESATRKAVEEFAYESASDRARVTLRVEQDFVFRGDETRYIFVLFNLLKNAIHYFKDFPQSRVTIVVGPDSVVVEDTGPGMKPEVLARVFESFHTAGKTGGTGLGLSFCKRTMVAFGGDIACTSQAMRFTRFTLRFASASAAQLEGHRAQRLEQARALFAGKRLMVVDDSPVLRLSTRGMLEPLALQVVEAEDGEQALALLARERFDAMVLDLSMPVLDGYATAERIRAGQVPGLARLPIVVYTAEAAHIARAKLDRVGVEALVGKPCSQLELVESLCRAWEHAQRSAEADAAAVSLAGRTVLLVDDEDFNRRYLRALLEARRIRVLEATDGAAALKLLEREAADAVITDIHMPVLDGIRLARAVRESSRIDPKPVLIALSGRDDELAIAKARAAGISDFIAKPAEPDQLFATLAKHLVSLPPQGPAPAAPEPAGKDTAQEDLLNLEHLETLRSVGILGKALPMALQSTRSLLDQLQAPVASRDAVLAKELLHSLVGVSGNMGAHSLHQQTRAMYAQLVQDGQWPAEDWHEALVQLHARTARALREGYLEAA</sequence>
<dbReference type="InterPro" id="IPR036641">
    <property type="entry name" value="HPT_dom_sf"/>
</dbReference>
<dbReference type="RefSeq" id="WP_135284470.1">
    <property type="nucleotide sequence ID" value="NZ_SMLL01000003.1"/>
</dbReference>
<gene>
    <name evidence="8" type="ORF">EZ242_07220</name>
</gene>
<evidence type="ECO:0000259" key="6">
    <source>
        <dbReference type="PROSITE" id="PS50109"/>
    </source>
</evidence>
<dbReference type="Pfam" id="PF02518">
    <property type="entry name" value="HATPase_c"/>
    <property type="match status" value="1"/>
</dbReference>
<evidence type="ECO:0000313" key="8">
    <source>
        <dbReference type="EMBL" id="TFZ01172.1"/>
    </source>
</evidence>
<dbReference type="Gene3D" id="3.30.565.10">
    <property type="entry name" value="Histidine kinase-like ATPase, C-terminal domain"/>
    <property type="match status" value="1"/>
</dbReference>
<evidence type="ECO:0000256" key="5">
    <source>
        <dbReference type="SAM" id="Phobius"/>
    </source>
</evidence>
<evidence type="ECO:0000256" key="4">
    <source>
        <dbReference type="PROSITE-ProRule" id="PRU00169"/>
    </source>
</evidence>
<dbReference type="InterPro" id="IPR011006">
    <property type="entry name" value="CheY-like_superfamily"/>
</dbReference>
<accession>A0A4Z0BQX4</accession>
<reference evidence="8 9" key="1">
    <citation type="submission" date="2019-03" db="EMBL/GenBank/DDBJ databases">
        <title>Ramlibacter rhizophilus CCTCC AB2015357, whole genome shotgun sequence.</title>
        <authorList>
            <person name="Zhang X."/>
            <person name="Feng G."/>
            <person name="Zhu H."/>
        </authorList>
    </citation>
    <scope>NUCLEOTIDE SEQUENCE [LARGE SCALE GENOMIC DNA]</scope>
    <source>
        <strain evidence="8 9">CCTCC AB2015357</strain>
    </source>
</reference>
<dbReference type="PANTHER" id="PTHR43547:SF2">
    <property type="entry name" value="HYBRID SIGNAL TRANSDUCTION HISTIDINE KINASE C"/>
    <property type="match status" value="1"/>
</dbReference>
<dbReference type="PANTHER" id="PTHR43547">
    <property type="entry name" value="TWO-COMPONENT HISTIDINE KINASE"/>
    <property type="match status" value="1"/>
</dbReference>
<dbReference type="InterPro" id="IPR003594">
    <property type="entry name" value="HATPase_dom"/>
</dbReference>
<dbReference type="Proteomes" id="UP000297564">
    <property type="component" value="Unassembled WGS sequence"/>
</dbReference>
<dbReference type="EMBL" id="SMLL01000003">
    <property type="protein sequence ID" value="TFZ01172.1"/>
    <property type="molecule type" value="Genomic_DNA"/>
</dbReference>
<dbReference type="SUPFAM" id="SSF47384">
    <property type="entry name" value="Homodimeric domain of signal transducing histidine kinase"/>
    <property type="match status" value="1"/>
</dbReference>
<dbReference type="EC" id="2.7.13.3" evidence="2"/>
<dbReference type="SUPFAM" id="SSF52172">
    <property type="entry name" value="CheY-like"/>
    <property type="match status" value="2"/>
</dbReference>
<keyword evidence="9" id="KW-1185">Reference proteome</keyword>
<keyword evidence="5" id="KW-1133">Transmembrane helix</keyword>
<feature type="domain" description="Response regulatory" evidence="7">
    <location>
        <begin position="446"/>
        <end position="564"/>
    </location>
</feature>
<dbReference type="Gene3D" id="1.20.120.160">
    <property type="entry name" value="HPT domain"/>
    <property type="match status" value="1"/>
</dbReference>
<feature type="domain" description="Histidine kinase" evidence="6">
    <location>
        <begin position="201"/>
        <end position="423"/>
    </location>
</feature>
<evidence type="ECO:0000256" key="1">
    <source>
        <dbReference type="ARBA" id="ARBA00000085"/>
    </source>
</evidence>
<dbReference type="PRINTS" id="PR00344">
    <property type="entry name" value="BCTRLSENSOR"/>
</dbReference>
<feature type="modified residue" description="4-aspartylphosphate" evidence="4">
    <location>
        <position position="495"/>
    </location>
</feature>
<dbReference type="SUPFAM" id="SSF47226">
    <property type="entry name" value="Histidine-containing phosphotransfer domain, HPT domain"/>
    <property type="match status" value="1"/>
</dbReference>
<dbReference type="Gene3D" id="3.40.50.2300">
    <property type="match status" value="2"/>
</dbReference>
<comment type="catalytic activity">
    <reaction evidence="1">
        <text>ATP + protein L-histidine = ADP + protein N-phospho-L-histidine.</text>
        <dbReference type="EC" id="2.7.13.3"/>
    </reaction>
</comment>
<dbReference type="InterPro" id="IPR036097">
    <property type="entry name" value="HisK_dim/P_sf"/>
</dbReference>
<dbReference type="PROSITE" id="PS50110">
    <property type="entry name" value="RESPONSE_REGULATORY"/>
    <property type="match status" value="2"/>
</dbReference>
<dbReference type="InterPro" id="IPR004358">
    <property type="entry name" value="Sig_transdc_His_kin-like_C"/>
</dbReference>
<feature type="domain" description="Response regulatory" evidence="7">
    <location>
        <begin position="584"/>
        <end position="701"/>
    </location>
</feature>
<organism evidence="8 9">
    <name type="scientific">Ramlibacter rhizophilus</name>
    <dbReference type="NCBI Taxonomy" id="1781167"/>
    <lineage>
        <taxon>Bacteria</taxon>
        <taxon>Pseudomonadati</taxon>
        <taxon>Pseudomonadota</taxon>
        <taxon>Betaproteobacteria</taxon>
        <taxon>Burkholderiales</taxon>
        <taxon>Comamonadaceae</taxon>
        <taxon>Ramlibacter</taxon>
    </lineage>
</organism>
<comment type="caution">
    <text evidence="8">The sequence shown here is derived from an EMBL/GenBank/DDBJ whole genome shotgun (WGS) entry which is preliminary data.</text>
</comment>
<evidence type="ECO:0000256" key="3">
    <source>
        <dbReference type="ARBA" id="ARBA00022553"/>
    </source>
</evidence>
<keyword evidence="3 4" id="KW-0597">Phosphoprotein</keyword>
<feature type="transmembrane region" description="Helical" evidence="5">
    <location>
        <begin position="53"/>
        <end position="72"/>
    </location>
</feature>
<feature type="transmembrane region" description="Helical" evidence="5">
    <location>
        <begin position="79"/>
        <end position="101"/>
    </location>
</feature>
<dbReference type="AlphaFoldDB" id="A0A4Z0BQX4"/>
<dbReference type="InterPro" id="IPR001789">
    <property type="entry name" value="Sig_transdc_resp-reg_receiver"/>
</dbReference>
<protein>
    <recommendedName>
        <fullName evidence="2">histidine kinase</fullName>
        <ecNumber evidence="2">2.7.13.3</ecNumber>
    </recommendedName>
</protein>
<keyword evidence="5" id="KW-0812">Transmembrane</keyword>
<dbReference type="InterPro" id="IPR036890">
    <property type="entry name" value="HATPase_C_sf"/>
</dbReference>
<proteinExistence type="predicted"/>
<feature type="transmembrane region" description="Helical" evidence="5">
    <location>
        <begin position="131"/>
        <end position="149"/>
    </location>
</feature>
<evidence type="ECO:0000256" key="2">
    <source>
        <dbReference type="ARBA" id="ARBA00012438"/>
    </source>
</evidence>
<dbReference type="SMART" id="SM00448">
    <property type="entry name" value="REC"/>
    <property type="match status" value="2"/>
</dbReference>
<dbReference type="PROSITE" id="PS50109">
    <property type="entry name" value="HIS_KIN"/>
    <property type="match status" value="1"/>
</dbReference>